<accession>A0A498D139</accession>
<evidence type="ECO:0008006" key="3">
    <source>
        <dbReference type="Google" id="ProtNLM"/>
    </source>
</evidence>
<comment type="caution">
    <text evidence="1">The sequence shown here is derived from an EMBL/GenBank/DDBJ whole genome shotgun (WGS) entry which is preliminary data.</text>
</comment>
<gene>
    <name evidence="1" type="ORF">D9K80_14855</name>
</gene>
<proteinExistence type="predicted"/>
<sequence length="327" mass="38792">MDQPNIFKYATKELSQDAFIFWLLDHANPKYKNLDENLKKCALDLIAEFFRLENKVMPSNIEEFSLFKQYKNIDILLKINNYNIIIEDKTGTKSHGDQLIRYRNIIVSEVGEENVLAIFFKTHDQSSYKKELGEGFKVFSRENLISILNLYKDISSDIFNNFKDYILEIEEEVNAFIFKNEWNNKNWIGFFKYVQKELNRGNWGYVPNQNGGFMGYWWAFQKNEFCIQYLQIQQNELVLKINSNKAENDKKFRNICYQHFLEKAKHEGLSFSKPARFGKGETMTILKTDYLVRSESQLIDLVATMEKLRKYTSFIEKYALSADDFIH</sequence>
<evidence type="ECO:0000313" key="1">
    <source>
        <dbReference type="EMBL" id="RLL31629.1"/>
    </source>
</evidence>
<dbReference type="Pfam" id="PF14281">
    <property type="entry name" value="PDDEXK_4"/>
    <property type="match status" value="1"/>
</dbReference>
<organism evidence="1 2">
    <name type="scientific">Acinetobacter cumulans</name>
    <dbReference type="NCBI Taxonomy" id="2136182"/>
    <lineage>
        <taxon>Bacteria</taxon>
        <taxon>Pseudomonadati</taxon>
        <taxon>Pseudomonadota</taxon>
        <taxon>Gammaproteobacteria</taxon>
        <taxon>Moraxellales</taxon>
        <taxon>Moraxellaceae</taxon>
        <taxon>Acinetobacter</taxon>
    </lineage>
</organism>
<protein>
    <recommendedName>
        <fullName evidence="3">PD-(D/E)XK nuclease superfamily protein</fullName>
    </recommendedName>
</protein>
<dbReference type="EMBL" id="RCHD01000044">
    <property type="protein sequence ID" value="RLL31629.1"/>
    <property type="molecule type" value="Genomic_DNA"/>
</dbReference>
<evidence type="ECO:0000313" key="2">
    <source>
        <dbReference type="Proteomes" id="UP000267166"/>
    </source>
</evidence>
<dbReference type="Proteomes" id="UP000267166">
    <property type="component" value="Unassembled WGS sequence"/>
</dbReference>
<dbReference type="InterPro" id="IPR029470">
    <property type="entry name" value="PDDEXK_4"/>
</dbReference>
<dbReference type="RefSeq" id="WP_117007115.1">
    <property type="nucleotide sequence ID" value="NZ_RCHD01000044.1"/>
</dbReference>
<reference evidence="1 2" key="1">
    <citation type="submission" date="2018-09" db="EMBL/GenBank/DDBJ databases">
        <title>The draft genome of Acinetobacter sp. strains.</title>
        <authorList>
            <person name="Qin J."/>
            <person name="Feng Y."/>
            <person name="Zong Z."/>
        </authorList>
    </citation>
    <scope>NUCLEOTIDE SEQUENCE [LARGE SCALE GENOMIC DNA]</scope>
    <source>
        <strain evidence="1 2">WCHAc060003</strain>
    </source>
</reference>
<dbReference type="AlphaFoldDB" id="A0A498D139"/>
<name>A0A498D139_9GAMM</name>